<evidence type="ECO:0000313" key="1">
    <source>
        <dbReference type="EMBL" id="UNM95326.1"/>
    </source>
</evidence>
<evidence type="ECO:0000313" key="2">
    <source>
        <dbReference type="Proteomes" id="UP000829542"/>
    </source>
</evidence>
<gene>
    <name evidence="1" type="ORF">MMG00_08795</name>
</gene>
<keyword evidence="2" id="KW-1185">Reference proteome</keyword>
<reference evidence="1 2" key="1">
    <citation type="submission" date="2022-03" db="EMBL/GenBank/DDBJ databases">
        <title>Ignatzschineria rhizosphaerae HR5S32.</title>
        <authorList>
            <person name="Sun J.Q."/>
            <person name="Feng J.Y."/>
        </authorList>
    </citation>
    <scope>NUCLEOTIDE SEQUENCE [LARGE SCALE GENOMIC DNA]</scope>
    <source>
        <strain evidence="1 2">HR5S32</strain>
    </source>
</reference>
<proteinExistence type="predicted"/>
<sequence length="147" mass="17859">MDKKEFYRWGYWLKHCCRHLQGENLQEQFPEFKPSLIIAKALNQDYQQAVLKDLALLQDGENAQQKTLKNQICKRLIRASNITRPKDEHQWPYELSDYRELFQKWHPQHLSQLDYFYHLLEKEQFSPKLLKTHAQDFITTLEAIKKR</sequence>
<dbReference type="RefSeq" id="WP_242147464.1">
    <property type="nucleotide sequence ID" value="NZ_CP093379.1"/>
</dbReference>
<accession>A0ABY3X3M5</accession>
<dbReference type="Proteomes" id="UP000829542">
    <property type="component" value="Chromosome"/>
</dbReference>
<dbReference type="EMBL" id="CP093379">
    <property type="protein sequence ID" value="UNM95326.1"/>
    <property type="molecule type" value="Genomic_DNA"/>
</dbReference>
<name>A0ABY3X3M5_9GAMM</name>
<protein>
    <submittedName>
        <fullName evidence="1">Uncharacterized protein</fullName>
    </submittedName>
</protein>
<organism evidence="1 2">
    <name type="scientific">Ignatzschineria rhizosphaerae</name>
    <dbReference type="NCBI Taxonomy" id="2923279"/>
    <lineage>
        <taxon>Bacteria</taxon>
        <taxon>Pseudomonadati</taxon>
        <taxon>Pseudomonadota</taxon>
        <taxon>Gammaproteobacteria</taxon>
        <taxon>Cardiobacteriales</taxon>
        <taxon>Ignatzschineriaceae</taxon>
        <taxon>Ignatzschineria</taxon>
    </lineage>
</organism>